<evidence type="ECO:0000256" key="3">
    <source>
        <dbReference type="SAM" id="MobiDB-lite"/>
    </source>
</evidence>
<dbReference type="SUPFAM" id="SSF51445">
    <property type="entry name" value="(Trans)glycosidases"/>
    <property type="match status" value="1"/>
</dbReference>
<dbReference type="Gene3D" id="3.20.20.80">
    <property type="entry name" value="Glycosidases"/>
    <property type="match status" value="1"/>
</dbReference>
<evidence type="ECO:0000313" key="6">
    <source>
        <dbReference type="EMBL" id="GGM99907.1"/>
    </source>
</evidence>
<keyword evidence="2" id="KW-0624">Polysaccharide degradation</keyword>
<evidence type="ECO:0000256" key="1">
    <source>
        <dbReference type="ARBA" id="ARBA00023295"/>
    </source>
</evidence>
<dbReference type="InterPro" id="IPR033803">
    <property type="entry name" value="CBD-like_Golvesin-Xly"/>
</dbReference>
<gene>
    <name evidence="6" type="ORF">GCM10009721_28780</name>
</gene>
<dbReference type="InterPro" id="IPR015020">
    <property type="entry name" value="Rv2525c-like_Glyco_Hydro-like"/>
</dbReference>
<dbReference type="InterPro" id="IPR003961">
    <property type="entry name" value="FN3_dom"/>
</dbReference>
<dbReference type="InterPro" id="IPR036116">
    <property type="entry name" value="FN3_sf"/>
</dbReference>
<reference evidence="7" key="1">
    <citation type="journal article" date="2019" name="Int. J. Syst. Evol. Microbiol.">
        <title>The Global Catalogue of Microorganisms (GCM) 10K type strain sequencing project: providing services to taxonomists for standard genome sequencing and annotation.</title>
        <authorList>
            <consortium name="The Broad Institute Genomics Platform"/>
            <consortium name="The Broad Institute Genome Sequencing Center for Infectious Disease"/>
            <person name="Wu L."/>
            <person name="Ma J."/>
        </authorList>
    </citation>
    <scope>NUCLEOTIDE SEQUENCE [LARGE SCALE GENOMIC DNA]</scope>
    <source>
        <strain evidence="7">JCM 1365</strain>
    </source>
</reference>
<keyword evidence="2" id="KW-0119">Carbohydrate metabolism</keyword>
<evidence type="ECO:0000313" key="7">
    <source>
        <dbReference type="Proteomes" id="UP000623461"/>
    </source>
</evidence>
<dbReference type="Gene3D" id="2.60.40.10">
    <property type="entry name" value="Immunoglobulins"/>
    <property type="match status" value="1"/>
</dbReference>
<protein>
    <recommendedName>
        <fullName evidence="5">Fibronectin type-III domain-containing protein</fullName>
    </recommendedName>
</protein>
<feature type="domain" description="Fibronectin type-III" evidence="5">
    <location>
        <begin position="613"/>
        <end position="703"/>
    </location>
</feature>
<keyword evidence="4" id="KW-0732">Signal</keyword>
<keyword evidence="1" id="KW-0326">Glycosidase</keyword>
<keyword evidence="1" id="KW-0378">Hydrolase</keyword>
<dbReference type="PROSITE" id="PS50853">
    <property type="entry name" value="FN3"/>
    <property type="match status" value="1"/>
</dbReference>
<dbReference type="Proteomes" id="UP000623461">
    <property type="component" value="Unassembled WGS sequence"/>
</dbReference>
<dbReference type="Pfam" id="PF25275">
    <property type="entry name" value="Golvesin_C"/>
    <property type="match status" value="1"/>
</dbReference>
<organism evidence="6 7">
    <name type="scientific">Terrabacter tumescens</name>
    <dbReference type="NCBI Taxonomy" id="60443"/>
    <lineage>
        <taxon>Bacteria</taxon>
        <taxon>Bacillati</taxon>
        <taxon>Actinomycetota</taxon>
        <taxon>Actinomycetes</taxon>
        <taxon>Micrococcales</taxon>
        <taxon>Intrasporangiaceae</taxon>
        <taxon>Terrabacter</taxon>
    </lineage>
</organism>
<dbReference type="InterPro" id="IPR013783">
    <property type="entry name" value="Ig-like_fold"/>
</dbReference>
<feature type="region of interest" description="Disordered" evidence="3">
    <location>
        <begin position="179"/>
        <end position="212"/>
    </location>
</feature>
<dbReference type="Pfam" id="PF00041">
    <property type="entry name" value="fn3"/>
    <property type="match status" value="1"/>
</dbReference>
<feature type="chain" id="PRO_5045591095" description="Fibronectin type-III domain-containing protein" evidence="4">
    <location>
        <begin position="28"/>
        <end position="1083"/>
    </location>
</feature>
<feature type="signal peptide" evidence="4">
    <location>
        <begin position="1"/>
        <end position="27"/>
    </location>
</feature>
<comment type="caution">
    <text evidence="6">The sequence shown here is derived from an EMBL/GenBank/DDBJ whole genome shotgun (WGS) entry which is preliminary data.</text>
</comment>
<dbReference type="SUPFAM" id="SSF49265">
    <property type="entry name" value="Fibronectin type III"/>
    <property type="match status" value="1"/>
</dbReference>
<dbReference type="Pfam" id="PF08924">
    <property type="entry name" value="Rv2525c_GlyHyd-like"/>
    <property type="match status" value="1"/>
</dbReference>
<dbReference type="InterPro" id="IPR017853">
    <property type="entry name" value="GH"/>
</dbReference>
<name>A0ABQ2I884_9MICO</name>
<proteinExistence type="predicted"/>
<evidence type="ECO:0000259" key="5">
    <source>
        <dbReference type="PROSITE" id="PS50853"/>
    </source>
</evidence>
<dbReference type="SMART" id="SM00060">
    <property type="entry name" value="FN3"/>
    <property type="match status" value="1"/>
</dbReference>
<evidence type="ECO:0000256" key="2">
    <source>
        <dbReference type="ARBA" id="ARBA00023326"/>
    </source>
</evidence>
<accession>A0ABQ2I884</accession>
<dbReference type="EMBL" id="BMNZ01000005">
    <property type="protein sequence ID" value="GGM99907.1"/>
    <property type="molecule type" value="Genomic_DNA"/>
</dbReference>
<keyword evidence="7" id="KW-1185">Reference proteome</keyword>
<dbReference type="RefSeq" id="WP_052358584.1">
    <property type="nucleotide sequence ID" value="NZ_BMNZ01000005.1"/>
</dbReference>
<dbReference type="CDD" id="cd00063">
    <property type="entry name" value="FN3"/>
    <property type="match status" value="1"/>
</dbReference>
<sequence length="1083" mass="109036">MTAAWCRLTALAGAAALALGGATTATAEPVTASAPASASAVQAATAAAPALPVGTRAVDYRGVRVSVPADWPVIDLDADPTRCLRLDVKAVYLGRPRSQQDCPAHKVGRTETVWLHPGTDLATAATTSGTTSLGRLRAHTGSDPVARTKTARFAAQDVQVDATWGTAESAVDDVLATATTSSTTSSTATSPTTSSTTSSTPGSRAGASLTTASTGTAVTTATTVAASGPRTFTGMGFDACAAPSVSTMQSWLSSPYRAAGIYIGGSMRACPDGNLSSSWVSQVSTMGWGLIPIYVGVQAPCVNQTGLATIDPKQAAAQGKAAAADAAGRAAFFGLGAGSPIYYDMEAYAPSASCTSTVLTFLTAWTQELHARGYTSGAYGSTGSLMVDLSKAVGTTGFTAPDNVWFANWNGLQTLSDSAKYPAFRDNYWANGQRIHQYSTGSETWGGVNINIDANWVGGRVTGNPVPISYGAGIVGPGGPSFLFTGNMYYWKPNQGQGLQGRAYYTYTTYSADGSTEENGATWSPSLSTGLYAVSAYVPATGATANARYAVTDATGTKTTSLDQSTLSGWASLGSYFARNGTSVRVHASDSSTVSTTKQVGVDAMRFSLVATAPSAPTSVSAVPDNGRATVRWTAAAANGSPVTGYTVKASPSGATTTVSGSAASVTMTGLSNETAYTFTVTATNVVGPGPASSPSAAVRPSSFSHVVPVAPSRVLDTRYGTKANPVRTPISAGASLPVKVAGVAGSSVPAGATGVMVDLTASAPQRTGYLSAGWSSASNSSVIDFTAGRAVTNMHVGRLSSGGTLTIVNHSAGTVHVIADVTGYLTTSGTTNRWTSPAPTRILDTRSGTASNPVRTALAAGAWLTVKVAGVSGSPVPTGATAAAVHLTTTAPQKVGYLSVGATGSSASAVTNFPANRSVTNLLVSRLSSSGTLTIVNHSAGTVHVLADVSGYVTGASTSNQWATTAPTALLDTRYGTKANPVRTALGANASLTVKVAGATGSPVPAGAKSAAVNVIALAPRSSGRLTVDSMTASSTSTVSFVAGQTAGNLYVGRLSSAGTVTVTNHSSGTVQLVAHVTGYLR</sequence>
<evidence type="ECO:0000256" key="4">
    <source>
        <dbReference type="SAM" id="SignalP"/>
    </source>
</evidence>